<reference evidence="1 2" key="1">
    <citation type="journal article" date="2022" name="bioRxiv">
        <title>The genome of the oomycete Peronosclerospora sorghi, a cosmopolitan pathogen of maize and sorghum, is inflated with dispersed pseudogenes.</title>
        <authorList>
            <person name="Fletcher K."/>
            <person name="Martin F."/>
            <person name="Isakeit T."/>
            <person name="Cavanaugh K."/>
            <person name="Magill C."/>
            <person name="Michelmore R."/>
        </authorList>
    </citation>
    <scope>NUCLEOTIDE SEQUENCE [LARGE SCALE GENOMIC DNA]</scope>
    <source>
        <strain evidence="1">P6</strain>
    </source>
</reference>
<dbReference type="Proteomes" id="UP001163321">
    <property type="component" value="Chromosome 2"/>
</dbReference>
<evidence type="ECO:0000313" key="2">
    <source>
        <dbReference type="Proteomes" id="UP001163321"/>
    </source>
</evidence>
<evidence type="ECO:0000313" key="1">
    <source>
        <dbReference type="EMBL" id="KAI9916275.1"/>
    </source>
</evidence>
<accession>A0ACC0WCA9</accession>
<dbReference type="EMBL" id="CM047581">
    <property type="protein sequence ID" value="KAI9916275.1"/>
    <property type="molecule type" value="Genomic_DNA"/>
</dbReference>
<keyword evidence="2" id="KW-1185">Reference proteome</keyword>
<comment type="caution">
    <text evidence="1">The sequence shown here is derived from an EMBL/GenBank/DDBJ whole genome shotgun (WGS) entry which is preliminary data.</text>
</comment>
<organism evidence="1 2">
    <name type="scientific">Peronosclerospora sorghi</name>
    <dbReference type="NCBI Taxonomy" id="230839"/>
    <lineage>
        <taxon>Eukaryota</taxon>
        <taxon>Sar</taxon>
        <taxon>Stramenopiles</taxon>
        <taxon>Oomycota</taxon>
        <taxon>Peronosporomycetes</taxon>
        <taxon>Peronosporales</taxon>
        <taxon>Peronosporaceae</taxon>
        <taxon>Peronosclerospora</taxon>
    </lineage>
</organism>
<protein>
    <submittedName>
        <fullName evidence="1">Uncharacterized protein</fullName>
    </submittedName>
</protein>
<name>A0ACC0WCA9_9STRA</name>
<proteinExistence type="predicted"/>
<sequence>MGKKRLLWKRMIQERVLLYCLFKRIWEREQGNTYEDQMSSEQVGVVTQLSKVKVRIGILPTLLSTAQWPFLDMYVDGGDNSQVVIAQGFSKRHQGRSTFSKPLKPRDFLQRLQVRFKGTKEWPGSQLSVNPPPKENSDVSSLNSSLHLSFSDCRKRLSDADVN</sequence>
<gene>
    <name evidence="1" type="ORF">PsorP6_016766</name>
</gene>